<proteinExistence type="predicted"/>
<evidence type="ECO:0000313" key="2">
    <source>
        <dbReference type="Proteomes" id="UP000246464"/>
    </source>
</evidence>
<gene>
    <name evidence="1" type="ORF">SMAX5B_001820</name>
</gene>
<name>A0A2U9CW46_SCOMX</name>
<keyword evidence="2" id="KW-1185">Reference proteome</keyword>
<reference evidence="1 2" key="1">
    <citation type="submission" date="2017-12" db="EMBL/GenBank/DDBJ databases">
        <title>Integrating genomic resources of turbot (Scophthalmus maximus) in depth evaluation of genetic and physical mapping variation across individuals.</title>
        <authorList>
            <person name="Martinez P."/>
        </authorList>
    </citation>
    <scope>NUCLEOTIDE SEQUENCE [LARGE SCALE GENOMIC DNA]</scope>
</reference>
<dbReference type="Proteomes" id="UP000246464">
    <property type="component" value="Chromosome 21"/>
</dbReference>
<dbReference type="EMBL" id="CP026263">
    <property type="protein sequence ID" value="AWP20828.1"/>
    <property type="molecule type" value="Genomic_DNA"/>
</dbReference>
<dbReference type="AlphaFoldDB" id="A0A2U9CW46"/>
<evidence type="ECO:0000313" key="1">
    <source>
        <dbReference type="EMBL" id="AWP20828.1"/>
    </source>
</evidence>
<organism evidence="1 2">
    <name type="scientific">Scophthalmus maximus</name>
    <name type="common">Turbot</name>
    <name type="synonym">Psetta maxima</name>
    <dbReference type="NCBI Taxonomy" id="52904"/>
    <lineage>
        <taxon>Eukaryota</taxon>
        <taxon>Metazoa</taxon>
        <taxon>Chordata</taxon>
        <taxon>Craniata</taxon>
        <taxon>Vertebrata</taxon>
        <taxon>Euteleostomi</taxon>
        <taxon>Actinopterygii</taxon>
        <taxon>Neopterygii</taxon>
        <taxon>Teleostei</taxon>
        <taxon>Neoteleostei</taxon>
        <taxon>Acanthomorphata</taxon>
        <taxon>Carangaria</taxon>
        <taxon>Pleuronectiformes</taxon>
        <taxon>Pleuronectoidei</taxon>
        <taxon>Scophthalmidae</taxon>
        <taxon>Scophthalmus</taxon>
    </lineage>
</organism>
<protein>
    <submittedName>
        <fullName evidence="1">Uncharacterized protein</fullName>
    </submittedName>
</protein>
<sequence>MNSEQCGGKSERVQPLSTKVDYTSVHNPQVLHDAAAKISTKTRRFPCGSAALLVFLCSEGGLLFHFAAEVSTSPQPDHCQWESPSNPFLCLAWYRLVLPLHICMSCDVSAKVCSDVMGTDGSIFPADSDDCHAQV</sequence>
<accession>A0A2U9CW46</accession>